<protein>
    <submittedName>
        <fullName evidence="1">Uncharacterized protein</fullName>
    </submittedName>
</protein>
<keyword evidence="2" id="KW-1185">Reference proteome</keyword>
<reference evidence="1 2" key="1">
    <citation type="journal article" date="2016" name="Front. Microbiol.">
        <title>Genomic Resource of Rice Seed Associated Bacteria.</title>
        <authorList>
            <person name="Midha S."/>
            <person name="Bansal K."/>
            <person name="Sharma S."/>
            <person name="Kumar N."/>
            <person name="Patil P.P."/>
            <person name="Chaudhry V."/>
            <person name="Patil P.B."/>
        </authorList>
    </citation>
    <scope>NUCLEOTIDE SEQUENCE [LARGE SCALE GENOMIC DNA]</scope>
    <source>
        <strain evidence="1 2">NS115</strain>
    </source>
</reference>
<proteinExistence type="predicted"/>
<comment type="caution">
    <text evidence="1">The sequence shown here is derived from an EMBL/GenBank/DDBJ whole genome shotgun (WGS) entry which is preliminary data.</text>
</comment>
<name>A0ACC5A1B9_9BACL</name>
<organism evidence="1 2">
    <name type="scientific">Paenibacillus jamilae</name>
    <dbReference type="NCBI Taxonomy" id="114136"/>
    <lineage>
        <taxon>Bacteria</taxon>
        <taxon>Bacillati</taxon>
        <taxon>Bacillota</taxon>
        <taxon>Bacilli</taxon>
        <taxon>Bacillales</taxon>
        <taxon>Paenibacillaceae</taxon>
        <taxon>Paenibacillus</taxon>
    </lineage>
</organism>
<accession>A0ACC5A1B9</accession>
<evidence type="ECO:0000313" key="1">
    <source>
        <dbReference type="EMBL" id="KTS85275.1"/>
    </source>
</evidence>
<sequence>MLPFILFILAHSSVKDSLYAEVYGAYQNATAYRRINLRLNGFNFAYKTAASLQTVKNGLHSMAQWASLIIESLFRCEMNYIGLFIADWMEGLHFLACYYDI</sequence>
<dbReference type="EMBL" id="LDRX01000003">
    <property type="protein sequence ID" value="KTS85275.1"/>
    <property type="molecule type" value="Genomic_DNA"/>
</dbReference>
<evidence type="ECO:0000313" key="2">
    <source>
        <dbReference type="Proteomes" id="UP000074866"/>
    </source>
</evidence>
<gene>
    <name evidence="1" type="ORF">NS115_00545</name>
</gene>
<dbReference type="Proteomes" id="UP000074866">
    <property type="component" value="Unassembled WGS sequence"/>
</dbReference>